<dbReference type="RefSeq" id="WP_092653068.1">
    <property type="nucleotide sequence ID" value="NZ_FOHA01000014.1"/>
</dbReference>
<evidence type="ECO:0000256" key="2">
    <source>
        <dbReference type="ARBA" id="ARBA00023145"/>
    </source>
</evidence>
<keyword evidence="2" id="KW-0865">Zymogen</keyword>
<evidence type="ECO:0000256" key="4">
    <source>
        <dbReference type="ARBA" id="ARBA00023317"/>
    </source>
</evidence>
<dbReference type="AlphaFoldDB" id="A0A1H9TK25"/>
<organism evidence="5 6">
    <name type="scientific">Isobaculum melis</name>
    <dbReference type="NCBI Taxonomy" id="142588"/>
    <lineage>
        <taxon>Bacteria</taxon>
        <taxon>Bacillati</taxon>
        <taxon>Bacillota</taxon>
        <taxon>Bacilli</taxon>
        <taxon>Lactobacillales</taxon>
        <taxon>Carnobacteriaceae</taxon>
        <taxon>Isobaculum</taxon>
    </lineage>
</organism>
<dbReference type="PANTHER" id="PTHR10067">
    <property type="entry name" value="PHOSPHATIDYLSERINE DECARBOXYLASE"/>
    <property type="match status" value="1"/>
</dbReference>
<accession>A0A1H9TK25</accession>
<dbReference type="GO" id="GO:0008654">
    <property type="term" value="P:phospholipid biosynthetic process"/>
    <property type="evidence" value="ECO:0007669"/>
    <property type="project" value="InterPro"/>
</dbReference>
<dbReference type="InterPro" id="IPR003817">
    <property type="entry name" value="PS_Dcarbxylase"/>
</dbReference>
<dbReference type="EMBL" id="FOHA01000014">
    <property type="protein sequence ID" value="SER97472.1"/>
    <property type="molecule type" value="Genomic_DNA"/>
</dbReference>
<protein>
    <submittedName>
        <fullName evidence="5">Phosphatidylserine decarboxylase</fullName>
    </submittedName>
</protein>
<evidence type="ECO:0000313" key="6">
    <source>
        <dbReference type="Proteomes" id="UP000198948"/>
    </source>
</evidence>
<reference evidence="5 6" key="1">
    <citation type="submission" date="2016-10" db="EMBL/GenBank/DDBJ databases">
        <authorList>
            <person name="de Groot N.N."/>
        </authorList>
    </citation>
    <scope>NUCLEOTIDE SEQUENCE [LARGE SCALE GENOMIC DNA]</scope>
    <source>
        <strain evidence="5 6">DSM 13760</strain>
    </source>
</reference>
<dbReference type="OrthoDB" id="9802030at2"/>
<evidence type="ECO:0000313" key="5">
    <source>
        <dbReference type="EMBL" id="SER97472.1"/>
    </source>
</evidence>
<dbReference type="PANTHER" id="PTHR10067:SF17">
    <property type="entry name" value="PHOSPHATIDYLSERINE DECARBOXYLASE PROENZYME 2"/>
    <property type="match status" value="1"/>
</dbReference>
<name>A0A1H9TK25_9LACT</name>
<keyword evidence="3" id="KW-0456">Lyase</keyword>
<sequence length="289" mass="33317">MKPTFKTIDLNQEDSRSLKFLYKNPIGRMFLKILVQPVFSKIGGAVLDSRLSIPYIQSFIKSNQIQMDRYTEKKYRSFNDFFKRELINPPNPQTLDVDTFYSPCDGKVSVYPITENQSFYIKKSEYRIKDLLQDEALAQEYMNGQMLIFRLTPDDYHHYAYFDSGQIRSQKKIKGVLHTVRPISLEQENVYIRNAREVTVMETAHFGLVTQIEVGALLVGKIVNLKDAGAFNAFEKKGYFEFGGSTIILLFKENSVELSTELIDNTQKDQESIVKLGDKLGTRMEPKNA</sequence>
<evidence type="ECO:0000256" key="3">
    <source>
        <dbReference type="ARBA" id="ARBA00023239"/>
    </source>
</evidence>
<gene>
    <name evidence="5" type="ORF">SAMN04488559_11423</name>
</gene>
<proteinExistence type="predicted"/>
<dbReference type="Pfam" id="PF02666">
    <property type="entry name" value="PS_Dcarbxylase"/>
    <property type="match status" value="1"/>
</dbReference>
<evidence type="ECO:0000256" key="1">
    <source>
        <dbReference type="ARBA" id="ARBA00022793"/>
    </source>
</evidence>
<dbReference type="STRING" id="142588.SAMN04488559_11423"/>
<keyword evidence="6" id="KW-1185">Reference proteome</keyword>
<dbReference type="Proteomes" id="UP000198948">
    <property type="component" value="Unassembled WGS sequence"/>
</dbReference>
<dbReference type="GO" id="GO:0004609">
    <property type="term" value="F:phosphatidylserine decarboxylase activity"/>
    <property type="evidence" value="ECO:0007669"/>
    <property type="project" value="InterPro"/>
</dbReference>
<keyword evidence="4" id="KW-0670">Pyruvate</keyword>
<keyword evidence="1" id="KW-0210">Decarboxylase</keyword>